<proteinExistence type="predicted"/>
<dbReference type="AlphaFoldDB" id="A0A4Z0HD24"/>
<evidence type="ECO:0000256" key="5">
    <source>
        <dbReference type="ARBA" id="ARBA00023136"/>
    </source>
</evidence>
<dbReference type="RefSeq" id="WP_135337215.1">
    <property type="nucleotide sequence ID" value="NZ_SRID01000010.1"/>
</dbReference>
<keyword evidence="3 6" id="KW-0812">Transmembrane</keyword>
<comment type="subcellular location">
    <subcellularLocation>
        <location evidence="1">Cell membrane</location>
        <topology evidence="1">Multi-pass membrane protein</topology>
    </subcellularLocation>
</comment>
<feature type="domain" description="Type II secretion system protein GspF" evidence="7">
    <location>
        <begin position="131"/>
        <end position="252"/>
    </location>
</feature>
<accession>A0A4Z0HD24</accession>
<dbReference type="PANTHER" id="PTHR35007:SF3">
    <property type="entry name" value="POSSIBLE CONSERVED ALANINE RICH MEMBRANE PROTEIN"/>
    <property type="match status" value="1"/>
</dbReference>
<organism evidence="8 9">
    <name type="scientific">Streptomyces palmae</name>
    <dbReference type="NCBI Taxonomy" id="1701085"/>
    <lineage>
        <taxon>Bacteria</taxon>
        <taxon>Bacillati</taxon>
        <taxon>Actinomycetota</taxon>
        <taxon>Actinomycetes</taxon>
        <taxon>Kitasatosporales</taxon>
        <taxon>Streptomycetaceae</taxon>
        <taxon>Streptomyces</taxon>
    </lineage>
</organism>
<keyword evidence="4 6" id="KW-1133">Transmembrane helix</keyword>
<gene>
    <name evidence="8" type="ORF">E4099_02410</name>
</gene>
<protein>
    <submittedName>
        <fullName evidence="8">Type II secretion protein F</fullName>
    </submittedName>
</protein>
<comment type="caution">
    <text evidence="8">The sequence shown here is derived from an EMBL/GenBank/DDBJ whole genome shotgun (WGS) entry which is preliminary data.</text>
</comment>
<evidence type="ECO:0000313" key="8">
    <source>
        <dbReference type="EMBL" id="TGB18095.1"/>
    </source>
</evidence>
<keyword evidence="2" id="KW-1003">Cell membrane</keyword>
<dbReference type="InterPro" id="IPR018076">
    <property type="entry name" value="T2SS_GspF_dom"/>
</dbReference>
<dbReference type="Proteomes" id="UP000297948">
    <property type="component" value="Unassembled WGS sequence"/>
</dbReference>
<dbReference type="EMBL" id="SRID01000010">
    <property type="protein sequence ID" value="TGB18095.1"/>
    <property type="molecule type" value="Genomic_DNA"/>
</dbReference>
<evidence type="ECO:0000259" key="7">
    <source>
        <dbReference type="Pfam" id="PF00482"/>
    </source>
</evidence>
<evidence type="ECO:0000256" key="4">
    <source>
        <dbReference type="ARBA" id="ARBA00022989"/>
    </source>
</evidence>
<dbReference type="GO" id="GO:0005886">
    <property type="term" value="C:plasma membrane"/>
    <property type="evidence" value="ECO:0007669"/>
    <property type="project" value="UniProtKB-SubCell"/>
</dbReference>
<feature type="transmembrane region" description="Helical" evidence="6">
    <location>
        <begin position="76"/>
        <end position="105"/>
    </location>
</feature>
<dbReference type="Pfam" id="PF00482">
    <property type="entry name" value="T2SSF"/>
    <property type="match status" value="1"/>
</dbReference>
<evidence type="ECO:0000256" key="2">
    <source>
        <dbReference type="ARBA" id="ARBA00022475"/>
    </source>
</evidence>
<sequence>MAGEFVHSLGMTVGGPTVLLCAAAMTMQARHQRKVRRRAALMVRLAGERRFDPRGRWRGWRNRARSEVSRGWLPPAAALLTGIGLVGGARGCLLGLAAAFGLGWWQRRRRSRHGPEPAAEPAVTPQLPLAADLLAACLAAGAGPREAAEAVGASLRGRLGRRLSRASAELRLGGEPAEAWGRVGALPGAARLAKCMERAGTTGAPAVEAVSRVAADCRAEQRRAAGARAGRAQVLSTAPLGLCFLPAFLLMSVVPMVVGLSGGMANAH</sequence>
<reference evidence="8 9" key="1">
    <citation type="submission" date="2019-03" db="EMBL/GenBank/DDBJ databases">
        <authorList>
            <person name="Gonzalez-Pimentel J.L."/>
        </authorList>
    </citation>
    <scope>NUCLEOTIDE SEQUENCE [LARGE SCALE GENOMIC DNA]</scope>
    <source>
        <strain evidence="8 9">JCM 31289</strain>
    </source>
</reference>
<evidence type="ECO:0000256" key="3">
    <source>
        <dbReference type="ARBA" id="ARBA00022692"/>
    </source>
</evidence>
<name>A0A4Z0HD24_9ACTN</name>
<keyword evidence="5 6" id="KW-0472">Membrane</keyword>
<evidence type="ECO:0000313" key="9">
    <source>
        <dbReference type="Proteomes" id="UP000297948"/>
    </source>
</evidence>
<dbReference type="OrthoDB" id="3267562at2"/>
<evidence type="ECO:0000256" key="1">
    <source>
        <dbReference type="ARBA" id="ARBA00004651"/>
    </source>
</evidence>
<keyword evidence="9" id="KW-1185">Reference proteome</keyword>
<evidence type="ECO:0000256" key="6">
    <source>
        <dbReference type="SAM" id="Phobius"/>
    </source>
</evidence>
<feature type="transmembrane region" description="Helical" evidence="6">
    <location>
        <begin position="238"/>
        <end position="258"/>
    </location>
</feature>
<dbReference type="PANTHER" id="PTHR35007">
    <property type="entry name" value="INTEGRAL MEMBRANE PROTEIN-RELATED"/>
    <property type="match status" value="1"/>
</dbReference>